<evidence type="ECO:0008006" key="3">
    <source>
        <dbReference type="Google" id="ProtNLM"/>
    </source>
</evidence>
<dbReference type="InterPro" id="IPR006932">
    <property type="entry name" value="HJ-resolvase_A22"/>
</dbReference>
<protein>
    <recommendedName>
        <fullName evidence="3">Mitochondrial resolvase Ydc2 catalytic domain-containing protein</fullName>
    </recommendedName>
</protein>
<keyword evidence="1" id="KW-0378">Hydrolase</keyword>
<evidence type="ECO:0000256" key="1">
    <source>
        <dbReference type="ARBA" id="ARBA00022801"/>
    </source>
</evidence>
<dbReference type="GO" id="GO:0000287">
    <property type="term" value="F:magnesium ion binding"/>
    <property type="evidence" value="ECO:0007669"/>
    <property type="project" value="InterPro"/>
</dbReference>
<dbReference type="Pfam" id="PF04848">
    <property type="entry name" value="Pox_A22"/>
    <property type="match status" value="1"/>
</dbReference>
<accession>A0A6C0IID1</accession>
<reference evidence="2" key="1">
    <citation type="journal article" date="2020" name="Nature">
        <title>Giant virus diversity and host interactions through global metagenomics.</title>
        <authorList>
            <person name="Schulz F."/>
            <person name="Roux S."/>
            <person name="Paez-Espino D."/>
            <person name="Jungbluth S."/>
            <person name="Walsh D.A."/>
            <person name="Denef V.J."/>
            <person name="McMahon K.D."/>
            <person name="Konstantinidis K.T."/>
            <person name="Eloe-Fadrosh E.A."/>
            <person name="Kyrpides N.C."/>
            <person name="Woyke T."/>
        </authorList>
    </citation>
    <scope>NUCLEOTIDE SEQUENCE</scope>
    <source>
        <strain evidence="2">GVMAG-M-3300023184-77</strain>
    </source>
</reference>
<dbReference type="GO" id="GO:0000400">
    <property type="term" value="F:four-way junction DNA binding"/>
    <property type="evidence" value="ECO:0007669"/>
    <property type="project" value="InterPro"/>
</dbReference>
<sequence length="264" mass="30110">MPIVIAFDIGIRNLAWCCYDTATKKIKGWQNYDLVADTDVNTVIEDSKCSTCLKTKATFTTDNKLYCMRHCVKPIYKDLSGNVLKRGLNHKELKELFKSKKAKKDLVEEFYKKYMQSIEKKKTIKKAFDMIGLHDSIRTFVIKNKELFHTAITIGLENQPVLKNPVMKTVQVLLYATLRDILQPSPPKLSLIHASRKTESNETNDTIEGGDAGYAKRKKAGVEIVEKFLKEFPQGDYDTFFNESKKQNDLADALCMCLDMAAKC</sequence>
<dbReference type="GO" id="GO:0006281">
    <property type="term" value="P:DNA repair"/>
    <property type="evidence" value="ECO:0007669"/>
    <property type="project" value="InterPro"/>
</dbReference>
<name>A0A6C0IID1_9ZZZZ</name>
<proteinExistence type="predicted"/>
<dbReference type="SUPFAM" id="SSF53098">
    <property type="entry name" value="Ribonuclease H-like"/>
    <property type="match status" value="1"/>
</dbReference>
<evidence type="ECO:0000313" key="2">
    <source>
        <dbReference type="EMBL" id="QHT91293.1"/>
    </source>
</evidence>
<dbReference type="GO" id="GO:0006310">
    <property type="term" value="P:DNA recombination"/>
    <property type="evidence" value="ECO:0007669"/>
    <property type="project" value="InterPro"/>
</dbReference>
<dbReference type="AlphaFoldDB" id="A0A6C0IID1"/>
<dbReference type="EMBL" id="MN740165">
    <property type="protein sequence ID" value="QHT91293.1"/>
    <property type="molecule type" value="Genomic_DNA"/>
</dbReference>
<dbReference type="InterPro" id="IPR012337">
    <property type="entry name" value="RNaseH-like_sf"/>
</dbReference>
<dbReference type="GO" id="GO:0016788">
    <property type="term" value="F:hydrolase activity, acting on ester bonds"/>
    <property type="evidence" value="ECO:0007669"/>
    <property type="project" value="InterPro"/>
</dbReference>
<organism evidence="2">
    <name type="scientific">viral metagenome</name>
    <dbReference type="NCBI Taxonomy" id="1070528"/>
    <lineage>
        <taxon>unclassified sequences</taxon>
        <taxon>metagenomes</taxon>
        <taxon>organismal metagenomes</taxon>
    </lineage>
</organism>